<reference evidence="2 3" key="1">
    <citation type="submission" date="2018-07" db="EMBL/GenBank/DDBJ databases">
        <title>Genomic Encyclopedia of Type Strains, Phase IV (KMG-IV): sequencing the most valuable type-strain genomes for metagenomic binning, comparative biology and taxonomic classification.</title>
        <authorList>
            <person name="Goeker M."/>
        </authorList>
    </citation>
    <scope>NUCLEOTIDE SEQUENCE [LARGE SCALE GENOMIC DNA]</scope>
    <source>
        <strain evidence="2 3">DSM 27016</strain>
    </source>
</reference>
<keyword evidence="3" id="KW-1185">Reference proteome</keyword>
<proteinExistence type="predicted"/>
<feature type="domain" description="DUF3825" evidence="1">
    <location>
        <begin position="32"/>
        <end position="275"/>
    </location>
</feature>
<comment type="caution">
    <text evidence="2">The sequence shown here is derived from an EMBL/GenBank/DDBJ whole genome shotgun (WGS) entry which is preliminary data.</text>
</comment>
<sequence length="279" mass="32636">MMEGNYISEYSLEQDAFVGLHSYFFETKLSKLADMAKDEQWNFKSEKYKDPSGQRNFPILNNYLYFTYDRLKAESKIAILDDESAMCFNTGLQTKEYERDIYAYFTKNIRYPATTSKQWNFVKFCKSIDNEMTSFSKLPDIAEYWDNPSDLIFDKRLDIRFNDEHIVEHNISRFQDVGLDGSPSDLLSWLEQSTKRAEKRVRRNYKIAIPQFFTDKDTNKSKIQLLLPLCPPNSTKALLALVITKAGETYLAKTVLPLDMAYMNSRRIVTPDADWIVNI</sequence>
<accession>A0A369B4M6</accession>
<gene>
    <name evidence="2" type="ORF">DFR58_111140</name>
</gene>
<dbReference type="Proteomes" id="UP000253034">
    <property type="component" value="Unassembled WGS sequence"/>
</dbReference>
<evidence type="ECO:0000313" key="2">
    <source>
        <dbReference type="EMBL" id="RCX16391.1"/>
    </source>
</evidence>
<protein>
    <submittedName>
        <fullName evidence="2">Uncharacterized protein DUF3825</fullName>
    </submittedName>
</protein>
<dbReference type="OrthoDB" id="5493836at2"/>
<name>A0A369B4M6_9FIRM</name>
<evidence type="ECO:0000259" key="1">
    <source>
        <dbReference type="Pfam" id="PF12873"/>
    </source>
</evidence>
<evidence type="ECO:0000313" key="3">
    <source>
        <dbReference type="Proteomes" id="UP000253034"/>
    </source>
</evidence>
<dbReference type="AlphaFoldDB" id="A0A369B4M6"/>
<dbReference type="RefSeq" id="WP_114297942.1">
    <property type="nucleotide sequence ID" value="NZ_QPJT01000011.1"/>
</dbReference>
<dbReference type="InterPro" id="IPR024437">
    <property type="entry name" value="DUF3825"/>
</dbReference>
<dbReference type="Pfam" id="PF12873">
    <property type="entry name" value="DUF3825"/>
    <property type="match status" value="1"/>
</dbReference>
<dbReference type="EMBL" id="QPJT01000011">
    <property type="protein sequence ID" value="RCX16391.1"/>
    <property type="molecule type" value="Genomic_DNA"/>
</dbReference>
<organism evidence="2 3">
    <name type="scientific">Anaerobacterium chartisolvens</name>
    <dbReference type="NCBI Taxonomy" id="1297424"/>
    <lineage>
        <taxon>Bacteria</taxon>
        <taxon>Bacillati</taxon>
        <taxon>Bacillota</taxon>
        <taxon>Clostridia</taxon>
        <taxon>Eubacteriales</taxon>
        <taxon>Oscillospiraceae</taxon>
        <taxon>Anaerobacterium</taxon>
    </lineage>
</organism>